<keyword evidence="2" id="KW-1185">Reference proteome</keyword>
<sequence length="309" mass="34099">MFSAVNEYSGPGFFSGWDFYGGLEGRKAAPRPSQPPSTFTGNTNFLNRTQAISQHLINVTESGTAILKVDNVTTAFGASPAFRDSAVLSSWMRSTFRLGVSPLVLLSGKTVTALIIHLKSALRRKKADRPWSDEGRSVRRAFEPSRILIYQNLSVSGSSIDISDWGRSMSRRAWIKASDRSHPHHLVLDISLCWNAYAVIFPRSILISNGASQAHAVYQKTASFVPRTTYMHIRLLPLPSRFTEIIQGEPGDDYDEAFFEINYVRTYGFETPPQPSLTSSDPPPARASYSVMVPPISENPAELGLNVAA</sequence>
<dbReference type="Gene3D" id="2.60.120.200">
    <property type="match status" value="1"/>
</dbReference>
<comment type="caution">
    <text evidence="1">The sequence shown here is derived from an EMBL/GenBank/DDBJ whole genome shotgun (WGS) entry which is preliminary data.</text>
</comment>
<dbReference type="EMBL" id="JARKIE010000006">
    <property type="protein sequence ID" value="KAJ7706910.1"/>
    <property type="molecule type" value="Genomic_DNA"/>
</dbReference>
<evidence type="ECO:0000313" key="2">
    <source>
        <dbReference type="Proteomes" id="UP001221757"/>
    </source>
</evidence>
<proteinExistence type="predicted"/>
<dbReference type="Proteomes" id="UP001221757">
    <property type="component" value="Unassembled WGS sequence"/>
</dbReference>
<evidence type="ECO:0000313" key="1">
    <source>
        <dbReference type="EMBL" id="KAJ7706910.1"/>
    </source>
</evidence>
<accession>A0AAD7GX09</accession>
<organism evidence="1 2">
    <name type="scientific">Mycena rosella</name>
    <name type="common">Pink bonnet</name>
    <name type="synonym">Agaricus rosellus</name>
    <dbReference type="NCBI Taxonomy" id="1033263"/>
    <lineage>
        <taxon>Eukaryota</taxon>
        <taxon>Fungi</taxon>
        <taxon>Dikarya</taxon>
        <taxon>Basidiomycota</taxon>
        <taxon>Agaricomycotina</taxon>
        <taxon>Agaricomycetes</taxon>
        <taxon>Agaricomycetidae</taxon>
        <taxon>Agaricales</taxon>
        <taxon>Marasmiineae</taxon>
        <taxon>Mycenaceae</taxon>
        <taxon>Mycena</taxon>
    </lineage>
</organism>
<protein>
    <submittedName>
        <fullName evidence="1">Uncharacterized protein</fullName>
    </submittedName>
</protein>
<name>A0AAD7GX09_MYCRO</name>
<gene>
    <name evidence="1" type="ORF">B0H17DRAFT_1125718</name>
</gene>
<dbReference type="AlphaFoldDB" id="A0AAD7GX09"/>
<reference evidence="1" key="1">
    <citation type="submission" date="2023-03" db="EMBL/GenBank/DDBJ databases">
        <title>Massive genome expansion in bonnet fungi (Mycena s.s.) driven by repeated elements and novel gene families across ecological guilds.</title>
        <authorList>
            <consortium name="Lawrence Berkeley National Laboratory"/>
            <person name="Harder C.B."/>
            <person name="Miyauchi S."/>
            <person name="Viragh M."/>
            <person name="Kuo A."/>
            <person name="Thoen E."/>
            <person name="Andreopoulos B."/>
            <person name="Lu D."/>
            <person name="Skrede I."/>
            <person name="Drula E."/>
            <person name="Henrissat B."/>
            <person name="Morin E."/>
            <person name="Kohler A."/>
            <person name="Barry K."/>
            <person name="LaButti K."/>
            <person name="Morin E."/>
            <person name="Salamov A."/>
            <person name="Lipzen A."/>
            <person name="Mereny Z."/>
            <person name="Hegedus B."/>
            <person name="Baldrian P."/>
            <person name="Stursova M."/>
            <person name="Weitz H."/>
            <person name="Taylor A."/>
            <person name="Grigoriev I.V."/>
            <person name="Nagy L.G."/>
            <person name="Martin F."/>
            <person name="Kauserud H."/>
        </authorList>
    </citation>
    <scope>NUCLEOTIDE SEQUENCE</scope>
    <source>
        <strain evidence="1">CBHHK067</strain>
    </source>
</reference>